<evidence type="ECO:0000256" key="5">
    <source>
        <dbReference type="RuleBase" id="RU361277"/>
    </source>
</evidence>
<dbReference type="Gene3D" id="3.40.50.720">
    <property type="entry name" value="NAD(P)-binding Rossmann-like Domain"/>
    <property type="match status" value="1"/>
</dbReference>
<dbReference type="FunFam" id="3.40.50.720:FF:000022">
    <property type="entry name" value="Cinnamyl alcohol dehydrogenase"/>
    <property type="match status" value="1"/>
</dbReference>
<evidence type="ECO:0000256" key="4">
    <source>
        <dbReference type="ARBA" id="ARBA00023002"/>
    </source>
</evidence>
<evidence type="ECO:0000259" key="7">
    <source>
        <dbReference type="Pfam" id="PF08240"/>
    </source>
</evidence>
<dbReference type="SUPFAM" id="SSF50129">
    <property type="entry name" value="GroES-like"/>
    <property type="match status" value="1"/>
</dbReference>
<dbReference type="InterPro" id="IPR013154">
    <property type="entry name" value="ADH-like_N"/>
</dbReference>
<keyword evidence="3 5" id="KW-0862">Zinc</keyword>
<dbReference type="Pfam" id="PF00107">
    <property type="entry name" value="ADH_zinc_N"/>
    <property type="match status" value="1"/>
</dbReference>
<feature type="domain" description="Alcohol dehydrogenase-like C-terminal" evidence="6">
    <location>
        <begin position="185"/>
        <end position="307"/>
    </location>
</feature>
<dbReference type="Gene3D" id="3.90.180.10">
    <property type="entry name" value="Medium-chain alcohol dehydrogenases, catalytic domain"/>
    <property type="match status" value="1"/>
</dbReference>
<dbReference type="InterPro" id="IPR047109">
    <property type="entry name" value="CAD-like"/>
</dbReference>
<dbReference type="AlphaFoldDB" id="A0A1G7PYV8"/>
<dbReference type="OrthoDB" id="9806940at2"/>
<dbReference type="InterPro" id="IPR011032">
    <property type="entry name" value="GroES-like_sf"/>
</dbReference>
<dbReference type="Proteomes" id="UP000198748">
    <property type="component" value="Unassembled WGS sequence"/>
</dbReference>
<evidence type="ECO:0000259" key="6">
    <source>
        <dbReference type="Pfam" id="PF00107"/>
    </source>
</evidence>
<feature type="domain" description="Alcohol dehydrogenase-like N-terminal" evidence="7">
    <location>
        <begin position="28"/>
        <end position="144"/>
    </location>
</feature>
<dbReference type="InterPro" id="IPR036291">
    <property type="entry name" value="NAD(P)-bd_dom_sf"/>
</dbReference>
<evidence type="ECO:0000313" key="8">
    <source>
        <dbReference type="EMBL" id="SDF91455.1"/>
    </source>
</evidence>
<keyword evidence="9" id="KW-1185">Reference proteome</keyword>
<proteinExistence type="inferred from homology"/>
<dbReference type="GO" id="GO:0008270">
    <property type="term" value="F:zinc ion binding"/>
    <property type="evidence" value="ECO:0007669"/>
    <property type="project" value="InterPro"/>
</dbReference>
<reference evidence="9" key="1">
    <citation type="submission" date="2016-10" db="EMBL/GenBank/DDBJ databases">
        <authorList>
            <person name="Varghese N."/>
            <person name="Submissions S."/>
        </authorList>
    </citation>
    <scope>NUCLEOTIDE SEQUENCE [LARGE SCALE GENOMIC DNA]</scope>
    <source>
        <strain evidence="9">DSM 25329</strain>
    </source>
</reference>
<comment type="cofactor">
    <cofactor evidence="1 5">
        <name>Zn(2+)</name>
        <dbReference type="ChEBI" id="CHEBI:29105"/>
    </cofactor>
</comment>
<evidence type="ECO:0000256" key="2">
    <source>
        <dbReference type="ARBA" id="ARBA00022723"/>
    </source>
</evidence>
<keyword evidence="4" id="KW-0560">Oxidoreductase</keyword>
<sequence length="346" mass="37241">MIPAKGYAAQNPEAALAPWNYEIREVGHHDVQIRIMYCGVCHTDLHQIRNDWFPGIFPMVPGHEIVGEVVKVGEHVKKFQPGDWAGVGTMVDSCGHCHECGHGHENQCTEGAVWTYNSLGKDGLPTYGGYANVIVVNEHFALRVSKSLDARGVGPLLCAGITTYSPLRRFRVGEGHKLAVLGLGGLGHMAVKFGRAFGAHVTVLSNSAAKRAAALELGAQDFIDMSDAGQVASEKGSFDFIIDCVSAKHDLNLYLGLLGTNGVHICVGIPSEPFELSAFALLSGNKSVAGSGSGGIQETQEMLDFCAKHNIIADVELIDIKDVNAAFDRMVRGDVRYRFVIDLNTL</sequence>
<dbReference type="InterPro" id="IPR013149">
    <property type="entry name" value="ADH-like_C"/>
</dbReference>
<dbReference type="GO" id="GO:0008106">
    <property type="term" value="F:alcohol dehydrogenase (NADP+) activity"/>
    <property type="evidence" value="ECO:0007669"/>
    <property type="project" value="UniProtKB-ARBA"/>
</dbReference>
<protein>
    <submittedName>
        <fullName evidence="8">Uncharacterized zinc-type alcohol dehydrogenase-like protein</fullName>
    </submittedName>
</protein>
<gene>
    <name evidence="8" type="ORF">SAMN04487996_113177</name>
</gene>
<dbReference type="STRING" id="659014.SAMN04487996_113177"/>
<dbReference type="EMBL" id="FNAN01000013">
    <property type="protein sequence ID" value="SDF91455.1"/>
    <property type="molecule type" value="Genomic_DNA"/>
</dbReference>
<comment type="similarity">
    <text evidence="5">Belongs to the zinc-containing alcohol dehydrogenase family.</text>
</comment>
<dbReference type="PROSITE" id="PS00059">
    <property type="entry name" value="ADH_ZINC"/>
    <property type="match status" value="1"/>
</dbReference>
<evidence type="ECO:0000256" key="3">
    <source>
        <dbReference type="ARBA" id="ARBA00022833"/>
    </source>
</evidence>
<dbReference type="RefSeq" id="WP_090154618.1">
    <property type="nucleotide sequence ID" value="NZ_FNAN01000013.1"/>
</dbReference>
<evidence type="ECO:0000313" key="9">
    <source>
        <dbReference type="Proteomes" id="UP000198748"/>
    </source>
</evidence>
<keyword evidence="2 5" id="KW-0479">Metal-binding</keyword>
<organism evidence="8 9">
    <name type="scientific">Dyadobacter soli</name>
    <dbReference type="NCBI Taxonomy" id="659014"/>
    <lineage>
        <taxon>Bacteria</taxon>
        <taxon>Pseudomonadati</taxon>
        <taxon>Bacteroidota</taxon>
        <taxon>Cytophagia</taxon>
        <taxon>Cytophagales</taxon>
        <taxon>Spirosomataceae</taxon>
        <taxon>Dyadobacter</taxon>
    </lineage>
</organism>
<dbReference type="InterPro" id="IPR002328">
    <property type="entry name" value="ADH_Zn_CS"/>
</dbReference>
<dbReference type="SUPFAM" id="SSF51735">
    <property type="entry name" value="NAD(P)-binding Rossmann-fold domains"/>
    <property type="match status" value="1"/>
</dbReference>
<accession>A0A1G7PYV8</accession>
<dbReference type="CDD" id="cd05283">
    <property type="entry name" value="CAD1"/>
    <property type="match status" value="1"/>
</dbReference>
<name>A0A1G7PYV8_9BACT</name>
<evidence type="ECO:0000256" key="1">
    <source>
        <dbReference type="ARBA" id="ARBA00001947"/>
    </source>
</evidence>
<dbReference type="Pfam" id="PF08240">
    <property type="entry name" value="ADH_N"/>
    <property type="match status" value="1"/>
</dbReference>
<dbReference type="PANTHER" id="PTHR42683">
    <property type="entry name" value="ALDEHYDE REDUCTASE"/>
    <property type="match status" value="1"/>
</dbReference>